<dbReference type="InterPro" id="IPR009056">
    <property type="entry name" value="Cyt_c-like_dom"/>
</dbReference>
<evidence type="ECO:0000256" key="4">
    <source>
        <dbReference type="PROSITE-ProRule" id="PRU00433"/>
    </source>
</evidence>
<name>A0A1E8CM45_9GAMM</name>
<dbReference type="PROSITE" id="PS51007">
    <property type="entry name" value="CYTC"/>
    <property type="match status" value="2"/>
</dbReference>
<dbReference type="OrthoDB" id="9765171at2"/>
<dbReference type="Pfam" id="PF13442">
    <property type="entry name" value="Cytochrome_CBB3"/>
    <property type="match status" value="1"/>
</dbReference>
<protein>
    <recommendedName>
        <fullName evidence="6">Cytochrome c domain-containing protein</fullName>
    </recommendedName>
</protein>
<keyword evidence="8" id="KW-1185">Reference proteome</keyword>
<evidence type="ECO:0000256" key="3">
    <source>
        <dbReference type="ARBA" id="ARBA00023004"/>
    </source>
</evidence>
<dbReference type="STRING" id="1524254.PHACT_10705"/>
<proteinExistence type="predicted"/>
<dbReference type="Gene3D" id="1.10.760.10">
    <property type="entry name" value="Cytochrome c-like domain"/>
    <property type="match status" value="2"/>
</dbReference>
<sequence length="293" mass="32754">MRRYTARLLGFLAVSAIAAFIGAGAYVYYGGYDTSALQQHSEPVYRVLQYVRERSILARSDFDTPDLTSLDWQHAGLMNYETYCRQCHGAPGRAPDSFSLGMKPAPTAIAELARKRSPQELYEVIEQGIKMTGMPAWAYRLNQAEMWQLVALVKQIANMTHADYDNYLVQAQEESPQQTETRPRRSEEIASATELPTMEGLSRIDAGRVAMQQYNCTSCHMIPGVTAARNQVGPPLGGITQRSYIAGLLEYSDNNLIKWIRFPTTVDKDTLMPDLGVSQVHAEAMLAYLKSVE</sequence>
<evidence type="ECO:0000259" key="6">
    <source>
        <dbReference type="PROSITE" id="PS51007"/>
    </source>
</evidence>
<organism evidence="7 8">
    <name type="scientific">Pseudohongiella acticola</name>
    <dbReference type="NCBI Taxonomy" id="1524254"/>
    <lineage>
        <taxon>Bacteria</taxon>
        <taxon>Pseudomonadati</taxon>
        <taxon>Pseudomonadota</taxon>
        <taxon>Gammaproteobacteria</taxon>
        <taxon>Pseudomonadales</taxon>
        <taxon>Pseudohongiellaceae</taxon>
        <taxon>Pseudohongiella</taxon>
    </lineage>
</organism>
<evidence type="ECO:0000256" key="2">
    <source>
        <dbReference type="ARBA" id="ARBA00022723"/>
    </source>
</evidence>
<keyword evidence="1 4" id="KW-0349">Heme</keyword>
<reference evidence="8" key="1">
    <citation type="submission" date="2016-07" db="EMBL/GenBank/DDBJ databases">
        <authorList>
            <person name="Florea S."/>
            <person name="Webb J.S."/>
            <person name="Jaromczyk J."/>
            <person name="Schardl C.L."/>
        </authorList>
    </citation>
    <scope>NUCLEOTIDE SEQUENCE [LARGE SCALE GENOMIC DNA]</scope>
    <source>
        <strain evidence="8">KCTC 42131</strain>
    </source>
</reference>
<keyword evidence="3 4" id="KW-0408">Iron</keyword>
<dbReference type="GO" id="GO:0020037">
    <property type="term" value="F:heme binding"/>
    <property type="evidence" value="ECO:0007669"/>
    <property type="project" value="InterPro"/>
</dbReference>
<dbReference type="SUPFAM" id="SSF46626">
    <property type="entry name" value="Cytochrome c"/>
    <property type="match status" value="2"/>
</dbReference>
<keyword evidence="2 4" id="KW-0479">Metal-binding</keyword>
<dbReference type="GO" id="GO:0009055">
    <property type="term" value="F:electron transfer activity"/>
    <property type="evidence" value="ECO:0007669"/>
    <property type="project" value="InterPro"/>
</dbReference>
<feature type="region of interest" description="Disordered" evidence="5">
    <location>
        <begin position="171"/>
        <end position="192"/>
    </location>
</feature>
<comment type="caution">
    <text evidence="7">The sequence shown here is derived from an EMBL/GenBank/DDBJ whole genome shotgun (WGS) entry which is preliminary data.</text>
</comment>
<evidence type="ECO:0000313" key="7">
    <source>
        <dbReference type="EMBL" id="OFE13546.1"/>
    </source>
</evidence>
<dbReference type="EMBL" id="MASR01000001">
    <property type="protein sequence ID" value="OFE13546.1"/>
    <property type="molecule type" value="Genomic_DNA"/>
</dbReference>
<dbReference type="InterPro" id="IPR036909">
    <property type="entry name" value="Cyt_c-like_dom_sf"/>
</dbReference>
<dbReference type="GO" id="GO:0046872">
    <property type="term" value="F:metal ion binding"/>
    <property type="evidence" value="ECO:0007669"/>
    <property type="project" value="UniProtKB-KW"/>
</dbReference>
<feature type="domain" description="Cytochrome c" evidence="6">
    <location>
        <begin position="202"/>
        <end position="293"/>
    </location>
</feature>
<dbReference type="RefSeq" id="WP_070117763.1">
    <property type="nucleotide sequence ID" value="NZ_MASR01000001.1"/>
</dbReference>
<dbReference type="AlphaFoldDB" id="A0A1E8CM45"/>
<feature type="domain" description="Cytochrome c" evidence="6">
    <location>
        <begin position="71"/>
        <end position="157"/>
    </location>
</feature>
<evidence type="ECO:0000313" key="8">
    <source>
        <dbReference type="Proteomes" id="UP000175669"/>
    </source>
</evidence>
<gene>
    <name evidence="7" type="ORF">PHACT_10705</name>
</gene>
<accession>A0A1E8CM45</accession>
<evidence type="ECO:0000256" key="1">
    <source>
        <dbReference type="ARBA" id="ARBA00022617"/>
    </source>
</evidence>
<evidence type="ECO:0000256" key="5">
    <source>
        <dbReference type="SAM" id="MobiDB-lite"/>
    </source>
</evidence>
<dbReference type="Proteomes" id="UP000175669">
    <property type="component" value="Unassembled WGS sequence"/>
</dbReference>